<feature type="compositionally biased region" description="Basic and acidic residues" evidence="1">
    <location>
        <begin position="903"/>
        <end position="912"/>
    </location>
</feature>
<comment type="caution">
    <text evidence="3">The sequence shown here is derived from an EMBL/GenBank/DDBJ whole genome shotgun (WGS) entry which is preliminary data.</text>
</comment>
<gene>
    <name evidence="3" type="ORF">LWI29_037566</name>
</gene>
<feature type="domain" description="DUF1985" evidence="2">
    <location>
        <begin position="739"/>
        <end position="868"/>
    </location>
</feature>
<feature type="compositionally biased region" description="Basic and acidic residues" evidence="1">
    <location>
        <begin position="247"/>
        <end position="256"/>
    </location>
</feature>
<reference evidence="3" key="1">
    <citation type="journal article" date="2022" name="Plant J.">
        <title>Strategies of tolerance reflected in two North American maple genomes.</title>
        <authorList>
            <person name="McEvoy S.L."/>
            <person name="Sezen U.U."/>
            <person name="Trouern-Trend A."/>
            <person name="McMahon S.M."/>
            <person name="Schaberg P.G."/>
            <person name="Yang J."/>
            <person name="Wegrzyn J.L."/>
            <person name="Swenson N.G."/>
        </authorList>
    </citation>
    <scope>NUCLEOTIDE SEQUENCE</scope>
    <source>
        <strain evidence="3">NS2018</strain>
    </source>
</reference>
<organism evidence="3 4">
    <name type="scientific">Acer saccharum</name>
    <name type="common">Sugar maple</name>
    <dbReference type="NCBI Taxonomy" id="4024"/>
    <lineage>
        <taxon>Eukaryota</taxon>
        <taxon>Viridiplantae</taxon>
        <taxon>Streptophyta</taxon>
        <taxon>Embryophyta</taxon>
        <taxon>Tracheophyta</taxon>
        <taxon>Spermatophyta</taxon>
        <taxon>Magnoliopsida</taxon>
        <taxon>eudicotyledons</taxon>
        <taxon>Gunneridae</taxon>
        <taxon>Pentapetalae</taxon>
        <taxon>rosids</taxon>
        <taxon>malvids</taxon>
        <taxon>Sapindales</taxon>
        <taxon>Sapindaceae</taxon>
        <taxon>Hippocastanoideae</taxon>
        <taxon>Acereae</taxon>
        <taxon>Acer</taxon>
    </lineage>
</organism>
<feature type="compositionally biased region" description="Basic and acidic residues" evidence="1">
    <location>
        <begin position="885"/>
        <end position="896"/>
    </location>
</feature>
<sequence>MGADRFKKQWRFPDHKSWVHARINSHNKKIFLQDLKLVLTRCGVLDRFKEGPFGQYLEMIQPIRVHGMLIYNLLKRQLICPEEEKDDEMWFGLGEKKARFGREEFCLCSGLNMGTLPEGFQEKEEVSEESILTRYFVDENPSIELLEATFNRLTEPSEGDDALKMGYLLMVSQFFGMDEARTAIPSWVLSLVEDIDAFESFPWGSYIFDVTLCCLKNAVEKHIEKLRGNGEKKEENEGPKNKKRKKKEEENKEEKKKKPKKKKKKTDNQQAELDNQQNNDDSKCFTFHVYGFLLAFQVWAVERICRLEGKLGMALFPWKVSAHEKSSAYYKSLMLQDVVREDHDDDDAEDRQNAIEEGDASIHQSKTTTRFIGSRKSDEPSSKKRLFDDGDVETPKSKIKTSVPYTIPELYTSIAQLVIQKIKESEERMKSWISEEIGKIAPEKREKDLDERRASSHKPVDDMVSPNLLPLHNFNDGEKLEKDLNKEVVEEVEIAEVEKAEVEMAEVEKADDKDDTGIVVGKESGLDNVVGESYGSAKHAINLDDFPSPCVNVVLPNPDLSVIFMNAADPSVCYKNNENVRARRWSKYLDSPYTDPMPIPKKRKRTKDLSDCVNDNYDQFISFLKNKDETRVFTGQPIDMNREQFNNLVKPTKWLSNLHIDSYLDVLWKRRRSNGEVSDCQEIGLVPTAFFAYLKLKWEAVKKFKEGPFGQYLEMIQPIRVHGMLIYNLLKRQLICPEEEKDDEMWFGLGEKKARFGREEFCLCSGLNMGTLPEGFQEKEEVSEESILTRYFVDENPSIELLEATFNRLTEPSEGDDALKMGYLLMVSQFFGMDEARTAIPSWVLSLVEDIDAFESFPWGSYIFDVTLCCLKNAVEKHIEKLRGNGEKKEENEGPKNKKRKKKEEENKEEKKKKPKKKKKKTDNQQAELDNQQNNDDSKCFTFHVYGFLLAFQVWAVERICRLEESGQQKYRLQRDTDVRFLLLGQTVVPEVYVDLVEKVTRDVREQPAVPPRRSPIPIGVPVAPSPPPFATESVPTTQQFRLRPEVPIWDGDNGIWDVDNGIWDVDNVPVVYVTYFAIIARHAR</sequence>
<dbReference type="Pfam" id="PF09331">
    <property type="entry name" value="DUF1985"/>
    <property type="match status" value="2"/>
</dbReference>
<feature type="compositionally biased region" description="Polar residues" evidence="1">
    <location>
        <begin position="362"/>
        <end position="371"/>
    </location>
</feature>
<evidence type="ECO:0000313" key="3">
    <source>
        <dbReference type="EMBL" id="KAK0606422.1"/>
    </source>
</evidence>
<dbReference type="PANTHER" id="PTHR48449:SF1">
    <property type="entry name" value="DUF1985 DOMAIN-CONTAINING PROTEIN"/>
    <property type="match status" value="1"/>
</dbReference>
<feature type="compositionally biased region" description="Polar residues" evidence="1">
    <location>
        <begin position="268"/>
        <end position="277"/>
    </location>
</feature>
<accession>A0AA39TH85</accession>
<dbReference type="PANTHER" id="PTHR48449">
    <property type="entry name" value="DUF1985 DOMAIN-CONTAINING PROTEIN"/>
    <property type="match status" value="1"/>
</dbReference>
<dbReference type="Proteomes" id="UP001168877">
    <property type="component" value="Unassembled WGS sequence"/>
</dbReference>
<feature type="compositionally biased region" description="Basic and acidic residues" evidence="1">
    <location>
        <begin position="444"/>
        <end position="461"/>
    </location>
</feature>
<reference evidence="3" key="2">
    <citation type="submission" date="2023-06" db="EMBL/GenBank/DDBJ databases">
        <authorList>
            <person name="Swenson N.G."/>
            <person name="Wegrzyn J.L."/>
            <person name="Mcevoy S.L."/>
        </authorList>
    </citation>
    <scope>NUCLEOTIDE SEQUENCE</scope>
    <source>
        <strain evidence="3">NS2018</strain>
        <tissue evidence="3">Leaf</tissue>
    </source>
</reference>
<feature type="region of interest" description="Disordered" evidence="1">
    <location>
        <begin position="342"/>
        <end position="393"/>
    </location>
</feature>
<keyword evidence="4" id="KW-1185">Reference proteome</keyword>
<feature type="region of interest" description="Disordered" evidence="1">
    <location>
        <begin position="885"/>
        <end position="934"/>
    </location>
</feature>
<dbReference type="EMBL" id="JAUESC010000002">
    <property type="protein sequence ID" value="KAK0606422.1"/>
    <property type="molecule type" value="Genomic_DNA"/>
</dbReference>
<dbReference type="Gene3D" id="3.40.395.10">
    <property type="entry name" value="Adenoviral Proteinase, Chain A"/>
    <property type="match status" value="1"/>
</dbReference>
<feature type="compositionally biased region" description="Basic and acidic residues" evidence="1">
    <location>
        <begin position="229"/>
        <end position="240"/>
    </location>
</feature>
<feature type="domain" description="DUF1985" evidence="2">
    <location>
        <begin position="83"/>
        <end position="212"/>
    </location>
</feature>
<evidence type="ECO:0000256" key="1">
    <source>
        <dbReference type="SAM" id="MobiDB-lite"/>
    </source>
</evidence>
<dbReference type="InterPro" id="IPR015410">
    <property type="entry name" value="DUF1985"/>
</dbReference>
<feature type="compositionally biased region" description="Polar residues" evidence="1">
    <location>
        <begin position="924"/>
        <end position="934"/>
    </location>
</feature>
<feature type="region of interest" description="Disordered" evidence="1">
    <location>
        <begin position="444"/>
        <end position="468"/>
    </location>
</feature>
<feature type="compositionally biased region" description="Basic and acidic residues" evidence="1">
    <location>
        <begin position="375"/>
        <end position="393"/>
    </location>
</feature>
<name>A0AA39TH85_ACESA</name>
<proteinExistence type="predicted"/>
<protein>
    <recommendedName>
        <fullName evidence="2">DUF1985 domain-containing protein</fullName>
    </recommendedName>
</protein>
<evidence type="ECO:0000313" key="4">
    <source>
        <dbReference type="Proteomes" id="UP001168877"/>
    </source>
</evidence>
<feature type="region of interest" description="Disordered" evidence="1">
    <location>
        <begin position="229"/>
        <end position="277"/>
    </location>
</feature>
<evidence type="ECO:0000259" key="2">
    <source>
        <dbReference type="Pfam" id="PF09331"/>
    </source>
</evidence>
<dbReference type="AlphaFoldDB" id="A0AA39TH85"/>